<accession>A0AC61U7Q1</accession>
<gene>
    <name evidence="1" type="ORF">LP422_08655</name>
</gene>
<protein>
    <submittedName>
        <fullName evidence="1">Uncharacterized protein</fullName>
    </submittedName>
</protein>
<reference evidence="1" key="1">
    <citation type="submission" date="2021-11" db="EMBL/GenBank/DDBJ databases">
        <title>Study of the species diversity of bacterial strains isolated from a unique natural object - Shulgan-Tash cave (Bashkiria).</title>
        <authorList>
            <person name="Sazanova A.L."/>
            <person name="Chirak E.R."/>
            <person name="Safronova V.I."/>
        </authorList>
    </citation>
    <scope>NUCLEOTIDE SEQUENCE</scope>
    <source>
        <strain evidence="1">P1</strain>
    </source>
</reference>
<dbReference type="EMBL" id="CP087977">
    <property type="protein sequence ID" value="UUZ45933.1"/>
    <property type="molecule type" value="Genomic_DNA"/>
</dbReference>
<sequence length="471" mass="52992">MERLRETQLTASGDQMPLDLLSEWQQGLDPRESDILTHRLLKLGPGRKTLDELGQLHDVTRERIRQLESRLLKRFREQLGQPRFRAVRWAVFQLESGLGAFAPETEVPLDGDSGDAGAFRLLLHVSGYIHDADLAAIRRSDLRLPSADAIPLIDNGPIIDESALERLLIEDGVAAQHLPFAIGHIAGIRRLEGSLVLWPRNIAQKGVAVLALRGRPMTPEEIADVIDEGFNRRGFRDRLFNEPRVMRSSRHHVALRTWELPEYGGVVPAMIERLSDGPAVLSELARELATAFGISPNSVMMYSAAPIFRTRKGAIEMRPADDPFVPTNAPARVAGLYRHDTDRLAWHVRVDRDVLRGKRSRSPRRDRRFPRGCTTLVAQAQARGQGHPLRLAGDEPRGSVHRLHPRARPVRREPGGGPPPTGLRPGRSLDRGPSRRHLDRGRPHRGDRPTHRSRCTPPRLTRSLCPEHRHR</sequence>
<evidence type="ECO:0000313" key="1">
    <source>
        <dbReference type="EMBL" id="UUZ45933.1"/>
    </source>
</evidence>
<organism evidence="1 2">
    <name type="scientific">Janibacter limosus</name>
    <dbReference type="NCBI Taxonomy" id="53458"/>
    <lineage>
        <taxon>Bacteria</taxon>
        <taxon>Bacillati</taxon>
        <taxon>Actinomycetota</taxon>
        <taxon>Actinomycetes</taxon>
        <taxon>Micrococcales</taxon>
        <taxon>Intrasporangiaceae</taxon>
        <taxon>Janibacter</taxon>
    </lineage>
</organism>
<dbReference type="Proteomes" id="UP001059663">
    <property type="component" value="Chromosome"/>
</dbReference>
<evidence type="ECO:0000313" key="2">
    <source>
        <dbReference type="Proteomes" id="UP001059663"/>
    </source>
</evidence>
<proteinExistence type="predicted"/>
<name>A0AC61U7Q1_9MICO</name>